<dbReference type="PANTHER" id="PTHR43245">
    <property type="entry name" value="BIFUNCTIONAL POLYMYXIN RESISTANCE PROTEIN ARNA"/>
    <property type="match status" value="1"/>
</dbReference>
<organism evidence="2">
    <name type="scientific">Vibrio parahaemolyticus</name>
    <dbReference type="NCBI Taxonomy" id="670"/>
    <lineage>
        <taxon>Bacteria</taxon>
        <taxon>Pseudomonadati</taxon>
        <taxon>Pseudomonadota</taxon>
        <taxon>Gammaproteobacteria</taxon>
        <taxon>Vibrionales</taxon>
        <taxon>Vibrionaceae</taxon>
        <taxon>Vibrio</taxon>
    </lineage>
</organism>
<dbReference type="PANTHER" id="PTHR43245:SF58">
    <property type="entry name" value="BLL5923 PROTEIN"/>
    <property type="match status" value="1"/>
</dbReference>
<dbReference type="AlphaFoldDB" id="A0A7M1W049"/>
<dbReference type="EMBL" id="MT898160">
    <property type="protein sequence ID" value="QOS20444.1"/>
    <property type="molecule type" value="Genomic_DNA"/>
</dbReference>
<dbReference type="CDD" id="cd05232">
    <property type="entry name" value="UDP_G4E_4_SDR_e"/>
    <property type="match status" value="1"/>
</dbReference>
<dbReference type="Pfam" id="PF01370">
    <property type="entry name" value="Epimerase"/>
    <property type="match status" value="1"/>
</dbReference>
<protein>
    <submittedName>
        <fullName evidence="2">N-acetyl-alpha-D-glucosaminyl-diphospho-ditrans, octacis-undecaprenol 4-epimerase</fullName>
        <ecNumber evidence="2">5.1.3.26</ecNumber>
    </submittedName>
</protein>
<sequence>MNILLTGASGFIGSKLLEDLPADNILSLGRDKPEGQPSEKFFKLEIDNDTDYSVALSCVGVVVHLAARVHVMNDAVSNPLEEYREVNTRGTVNLARQAASAGVKRFVFVSSIKVNGEGTYQDKLFTSADLHAPEDDYGLSKSEAERQLFEIGKETGMEIVVIRPTLVYGPGVKANFASLMNLVSKGIPLPFGCIKNNKRSLVSVDNLVDLIVTCIDHPNAANEVFLVSDDHDVSTYEMVRHMAQALGKPTWQLPVPVWCYNLAGKVFNKSDVVDRLTGSLQVDISHTKETLGWVPPQSLQEGFKQTAEAFLQSKKRSGKA</sequence>
<evidence type="ECO:0000313" key="2">
    <source>
        <dbReference type="EMBL" id="QOS20444.1"/>
    </source>
</evidence>
<dbReference type="GO" id="GO:0016853">
    <property type="term" value="F:isomerase activity"/>
    <property type="evidence" value="ECO:0007669"/>
    <property type="project" value="UniProtKB-KW"/>
</dbReference>
<proteinExistence type="predicted"/>
<dbReference type="InterPro" id="IPR001509">
    <property type="entry name" value="Epimerase_deHydtase"/>
</dbReference>
<keyword evidence="2" id="KW-0413">Isomerase</keyword>
<reference evidence="2" key="1">
    <citation type="submission" date="2020-08" db="EMBL/GenBank/DDBJ databases">
        <title>Genetic structure, function and evolution of capsule biosynthesis loci in Vibrio parahaemolyticus.</title>
        <authorList>
            <person name="Li L."/>
            <person name="Bian S."/>
        </authorList>
    </citation>
    <scope>NUCLEOTIDE SEQUENCE</scope>
    <source>
        <strain evidence="2">VP355</strain>
    </source>
</reference>
<dbReference type="InterPro" id="IPR036291">
    <property type="entry name" value="NAD(P)-bd_dom_sf"/>
</dbReference>
<accession>A0A7M1W049</accession>
<dbReference type="EC" id="5.1.3.26" evidence="2"/>
<gene>
    <name evidence="2" type="primary">gnu</name>
    <name evidence="2" type="ORF">VP355_00021</name>
</gene>
<dbReference type="InterPro" id="IPR050177">
    <property type="entry name" value="Lipid_A_modif_metabolic_enz"/>
</dbReference>
<dbReference type="Gene3D" id="3.40.50.720">
    <property type="entry name" value="NAD(P)-binding Rossmann-like Domain"/>
    <property type="match status" value="1"/>
</dbReference>
<dbReference type="SUPFAM" id="SSF51735">
    <property type="entry name" value="NAD(P)-binding Rossmann-fold domains"/>
    <property type="match status" value="1"/>
</dbReference>
<evidence type="ECO:0000259" key="1">
    <source>
        <dbReference type="Pfam" id="PF01370"/>
    </source>
</evidence>
<dbReference type="RefSeq" id="WP_021451694.1">
    <property type="nucleotide sequence ID" value="NZ_JAMPZL010000007.1"/>
</dbReference>
<name>A0A7M1W049_VIBPH</name>
<feature type="domain" description="NAD-dependent epimerase/dehydratase" evidence="1">
    <location>
        <begin position="3"/>
        <end position="225"/>
    </location>
</feature>